<evidence type="ECO:0000256" key="7">
    <source>
        <dbReference type="ARBA" id="ARBA00071120"/>
    </source>
</evidence>
<dbReference type="InterPro" id="IPR025652">
    <property type="entry name" value="TesB_C"/>
</dbReference>
<keyword evidence="4" id="KW-0443">Lipid metabolism</keyword>
<evidence type="ECO:0000313" key="11">
    <source>
        <dbReference type="EMBL" id="TKB45385.1"/>
    </source>
</evidence>
<dbReference type="GO" id="GO:0005829">
    <property type="term" value="C:cytosol"/>
    <property type="evidence" value="ECO:0007669"/>
    <property type="project" value="TreeGrafter"/>
</dbReference>
<dbReference type="RefSeq" id="WP_136735872.1">
    <property type="nucleotide sequence ID" value="NZ_SWDB01000021.1"/>
</dbReference>
<evidence type="ECO:0000313" key="12">
    <source>
        <dbReference type="Proteomes" id="UP000307999"/>
    </source>
</evidence>
<evidence type="ECO:0000256" key="4">
    <source>
        <dbReference type="ARBA" id="ARBA00023098"/>
    </source>
</evidence>
<dbReference type="SUPFAM" id="SSF54637">
    <property type="entry name" value="Thioesterase/thiol ester dehydrase-isomerase"/>
    <property type="match status" value="2"/>
</dbReference>
<protein>
    <recommendedName>
        <fullName evidence="7">Acyl-CoA thioesterase 2</fullName>
        <ecNumber evidence="5">3.1.2.20</ecNumber>
    </recommendedName>
    <alternativeName>
        <fullName evidence="8">Thioesterase II</fullName>
    </alternativeName>
</protein>
<sequence>MSKVLTELLGLLSLEELDTNLFLGQSQDLGFKAVFGGQVIGQALSAAKQTLGDERHLHSFHCYFLRPGDAQKPISYLVDITRDGKSFSTRRVQAMQNGKIIYNMMASFQKDEDGFDHQDIMPDVPGPEELPSLHELQLKYKPHIPEHLHATIFAERPIEFRPVKEYDWLNPKISEPRNQVWMRAKGDLGDDQRIHRYLLGYASDYNFLPTAVHPHGKNIWSKDFQIATIDHAMWFHRSFRFDDWLLYDIDSPSASGGRGLVRGKIFDRQGRLVASTIQEGVIRQY</sequence>
<dbReference type="GO" id="GO:0009062">
    <property type="term" value="P:fatty acid catabolic process"/>
    <property type="evidence" value="ECO:0007669"/>
    <property type="project" value="TreeGrafter"/>
</dbReference>
<keyword evidence="3" id="KW-0378">Hydrolase</keyword>
<dbReference type="GO" id="GO:0006637">
    <property type="term" value="P:acyl-CoA metabolic process"/>
    <property type="evidence" value="ECO:0007669"/>
    <property type="project" value="InterPro"/>
</dbReference>
<dbReference type="InterPro" id="IPR042171">
    <property type="entry name" value="Acyl-CoA_hotdog"/>
</dbReference>
<dbReference type="Proteomes" id="UP000307999">
    <property type="component" value="Unassembled WGS sequence"/>
</dbReference>
<keyword evidence="12" id="KW-1185">Reference proteome</keyword>
<dbReference type="CDD" id="cd03445">
    <property type="entry name" value="Thioesterase_II_repeat2"/>
    <property type="match status" value="1"/>
</dbReference>
<evidence type="ECO:0000256" key="3">
    <source>
        <dbReference type="ARBA" id="ARBA00022801"/>
    </source>
</evidence>
<dbReference type="AlphaFoldDB" id="A0A4V6WMK2"/>
<comment type="similarity">
    <text evidence="1">Belongs to the C/M/P thioester hydrolase family.</text>
</comment>
<accession>A0A4V6WMK2</accession>
<dbReference type="NCBIfam" id="TIGR00189">
    <property type="entry name" value="tesB"/>
    <property type="match status" value="1"/>
</dbReference>
<dbReference type="InterPro" id="IPR049449">
    <property type="entry name" value="TesB_ACOT8-like_N"/>
</dbReference>
<evidence type="ECO:0000256" key="6">
    <source>
        <dbReference type="ARBA" id="ARBA00050943"/>
    </source>
</evidence>
<evidence type="ECO:0000259" key="10">
    <source>
        <dbReference type="Pfam" id="PF13622"/>
    </source>
</evidence>
<name>A0A4V6WMK2_9GAMM</name>
<evidence type="ECO:0000256" key="5">
    <source>
        <dbReference type="ARBA" id="ARBA00038894"/>
    </source>
</evidence>
<comment type="caution">
    <text evidence="11">The sequence shown here is derived from an EMBL/GenBank/DDBJ whole genome shotgun (WGS) entry which is preliminary data.</text>
</comment>
<feature type="domain" description="Acyl-CoA thioesterase 2 C-terminal" evidence="9">
    <location>
        <begin position="153"/>
        <end position="281"/>
    </location>
</feature>
<dbReference type="Pfam" id="PF13622">
    <property type="entry name" value="4HBT_3"/>
    <property type="match status" value="1"/>
</dbReference>
<evidence type="ECO:0000259" key="9">
    <source>
        <dbReference type="Pfam" id="PF02551"/>
    </source>
</evidence>
<comment type="catalytic activity">
    <reaction evidence="6">
        <text>a fatty acyl-CoA + H2O = a fatty acid + CoA + H(+)</text>
        <dbReference type="Rhea" id="RHEA:16781"/>
        <dbReference type="ChEBI" id="CHEBI:15377"/>
        <dbReference type="ChEBI" id="CHEBI:15378"/>
        <dbReference type="ChEBI" id="CHEBI:28868"/>
        <dbReference type="ChEBI" id="CHEBI:57287"/>
        <dbReference type="ChEBI" id="CHEBI:77636"/>
        <dbReference type="EC" id="3.1.2.20"/>
    </reaction>
    <physiologicalReaction direction="left-to-right" evidence="6">
        <dbReference type="Rhea" id="RHEA:16782"/>
    </physiologicalReaction>
</comment>
<evidence type="ECO:0000256" key="8">
    <source>
        <dbReference type="ARBA" id="ARBA00079653"/>
    </source>
</evidence>
<dbReference type="FunFam" id="2.40.160.210:FF:000001">
    <property type="entry name" value="Acyl-CoA thioesterase II"/>
    <property type="match status" value="1"/>
</dbReference>
<dbReference type="InterPro" id="IPR003703">
    <property type="entry name" value="Acyl_CoA_thio"/>
</dbReference>
<dbReference type="OrthoDB" id="9781019at2"/>
<proteinExistence type="inferred from homology"/>
<gene>
    <name evidence="11" type="primary">tesB</name>
    <name evidence="11" type="ORF">E8M12_09320</name>
</gene>
<evidence type="ECO:0000256" key="2">
    <source>
        <dbReference type="ARBA" id="ARBA00011881"/>
    </source>
</evidence>
<feature type="domain" description="Acyl-CoA thioesterase-like N-terminal HotDog" evidence="10">
    <location>
        <begin position="33"/>
        <end position="109"/>
    </location>
</feature>
<comment type="subunit">
    <text evidence="2">Homotetramer.</text>
</comment>
<evidence type="ECO:0000256" key="1">
    <source>
        <dbReference type="ARBA" id="ARBA00006538"/>
    </source>
</evidence>
<dbReference type="EC" id="3.1.2.20" evidence="5"/>
<dbReference type="Gene3D" id="2.40.160.210">
    <property type="entry name" value="Acyl-CoA thioesterase, double hotdog domain"/>
    <property type="match status" value="1"/>
</dbReference>
<dbReference type="InterPro" id="IPR029069">
    <property type="entry name" value="HotDog_dom_sf"/>
</dbReference>
<dbReference type="PANTHER" id="PTHR11066:SF34">
    <property type="entry name" value="ACYL-COENZYME A THIOESTERASE 8"/>
    <property type="match status" value="1"/>
</dbReference>
<dbReference type="EMBL" id="SWDB01000021">
    <property type="protein sequence ID" value="TKB45385.1"/>
    <property type="molecule type" value="Genomic_DNA"/>
</dbReference>
<dbReference type="CDD" id="cd03444">
    <property type="entry name" value="Thioesterase_II_repeat1"/>
    <property type="match status" value="1"/>
</dbReference>
<dbReference type="Pfam" id="PF02551">
    <property type="entry name" value="Acyl_CoA_thio"/>
    <property type="match status" value="1"/>
</dbReference>
<dbReference type="GO" id="GO:0047617">
    <property type="term" value="F:fatty acyl-CoA hydrolase activity"/>
    <property type="evidence" value="ECO:0007669"/>
    <property type="project" value="UniProtKB-EC"/>
</dbReference>
<dbReference type="PANTHER" id="PTHR11066">
    <property type="entry name" value="ACYL-COA THIOESTERASE"/>
    <property type="match status" value="1"/>
</dbReference>
<reference evidence="11 12" key="1">
    <citation type="submission" date="2019-04" db="EMBL/GenBank/DDBJ databases">
        <title>Thalassotalea guangxiensis sp. nov., isolated from sediment of the coastal wetland.</title>
        <authorList>
            <person name="Zheng S."/>
            <person name="Zhang D."/>
        </authorList>
    </citation>
    <scope>NUCLEOTIDE SEQUENCE [LARGE SCALE GENOMIC DNA]</scope>
    <source>
        <strain evidence="11 12">ZS-4</strain>
    </source>
</reference>
<organism evidence="11 12">
    <name type="scientific">Thalassotalea mangrovi</name>
    <dbReference type="NCBI Taxonomy" id="2572245"/>
    <lineage>
        <taxon>Bacteria</taxon>
        <taxon>Pseudomonadati</taxon>
        <taxon>Pseudomonadota</taxon>
        <taxon>Gammaproteobacteria</taxon>
        <taxon>Alteromonadales</taxon>
        <taxon>Colwelliaceae</taxon>
        <taxon>Thalassotalea</taxon>
    </lineage>
</organism>